<evidence type="ECO:0000256" key="11">
    <source>
        <dbReference type="SAM" id="SignalP"/>
    </source>
</evidence>
<dbReference type="SUPFAM" id="SSF56935">
    <property type="entry name" value="Porins"/>
    <property type="match status" value="1"/>
</dbReference>
<keyword evidence="9" id="KW-0472">Membrane</keyword>
<evidence type="ECO:0000256" key="1">
    <source>
        <dbReference type="ARBA" id="ARBA00004571"/>
    </source>
</evidence>
<dbReference type="CDD" id="cd00342">
    <property type="entry name" value="gram_neg_porins"/>
    <property type="match status" value="1"/>
</dbReference>
<dbReference type="Gene3D" id="2.40.160.10">
    <property type="entry name" value="Porin"/>
    <property type="match status" value="1"/>
</dbReference>
<dbReference type="GO" id="GO:0006811">
    <property type="term" value="P:monoatomic ion transport"/>
    <property type="evidence" value="ECO:0007669"/>
    <property type="project" value="UniProtKB-KW"/>
</dbReference>
<dbReference type="OrthoDB" id="5289162at2"/>
<evidence type="ECO:0000256" key="4">
    <source>
        <dbReference type="ARBA" id="ARBA00022452"/>
    </source>
</evidence>
<dbReference type="PANTHER" id="PTHR34501:SF9">
    <property type="entry name" value="MAJOR OUTER MEMBRANE PROTEIN P.IA"/>
    <property type="match status" value="1"/>
</dbReference>
<organism evidence="13 14">
    <name type="scientific">Sutterella megalosphaeroides</name>
    <dbReference type="NCBI Taxonomy" id="2494234"/>
    <lineage>
        <taxon>Bacteria</taxon>
        <taxon>Pseudomonadati</taxon>
        <taxon>Pseudomonadota</taxon>
        <taxon>Betaproteobacteria</taxon>
        <taxon>Burkholderiales</taxon>
        <taxon>Sutterellaceae</taxon>
        <taxon>Sutterella</taxon>
    </lineage>
</organism>
<keyword evidence="5" id="KW-0812">Transmembrane</keyword>
<keyword evidence="10" id="KW-0998">Cell outer membrane</keyword>
<keyword evidence="14" id="KW-1185">Reference proteome</keyword>
<dbReference type="GO" id="GO:0015288">
    <property type="term" value="F:porin activity"/>
    <property type="evidence" value="ECO:0007669"/>
    <property type="project" value="UniProtKB-KW"/>
</dbReference>
<dbReference type="GO" id="GO:0009279">
    <property type="term" value="C:cell outer membrane"/>
    <property type="evidence" value="ECO:0007669"/>
    <property type="project" value="UniProtKB-SubCell"/>
</dbReference>
<evidence type="ECO:0000259" key="12">
    <source>
        <dbReference type="Pfam" id="PF13609"/>
    </source>
</evidence>
<reference evidence="13 14" key="1">
    <citation type="journal article" date="2018" name="Int. J. Syst. Evol. Microbiol.">
        <title>Mesosutterella multiformis gen. nov., sp. nov., a member of the family Sutterellaceae and Sutterella megalosphaeroides sp. nov., isolated from human faeces.</title>
        <authorList>
            <person name="Sakamoto M."/>
            <person name="Ikeyama N."/>
            <person name="Kunihiro T."/>
            <person name="Iino T."/>
            <person name="Yuki M."/>
            <person name="Ohkuma M."/>
        </authorList>
    </citation>
    <scope>NUCLEOTIDE SEQUENCE [LARGE SCALE GENOMIC DNA]</scope>
    <source>
        <strain evidence="13 14">6FBBBH3</strain>
    </source>
</reference>
<evidence type="ECO:0000256" key="7">
    <source>
        <dbReference type="ARBA" id="ARBA00023065"/>
    </source>
</evidence>
<evidence type="ECO:0000256" key="2">
    <source>
        <dbReference type="ARBA" id="ARBA00011233"/>
    </source>
</evidence>
<keyword evidence="7" id="KW-0406">Ion transport</keyword>
<keyword evidence="4" id="KW-1134">Transmembrane beta strand</keyword>
<evidence type="ECO:0000256" key="9">
    <source>
        <dbReference type="ARBA" id="ARBA00023136"/>
    </source>
</evidence>
<evidence type="ECO:0000313" key="13">
    <source>
        <dbReference type="EMBL" id="BBF23190.1"/>
    </source>
</evidence>
<evidence type="ECO:0000256" key="3">
    <source>
        <dbReference type="ARBA" id="ARBA00022448"/>
    </source>
</evidence>
<keyword evidence="6 11" id="KW-0732">Signal</keyword>
<evidence type="ECO:0000256" key="8">
    <source>
        <dbReference type="ARBA" id="ARBA00023114"/>
    </source>
</evidence>
<comment type="subcellular location">
    <subcellularLocation>
        <location evidence="1">Cell outer membrane</location>
        <topology evidence="1">Multi-pass membrane protein</topology>
    </subcellularLocation>
</comment>
<comment type="subunit">
    <text evidence="2">Homotrimer.</text>
</comment>
<dbReference type="KEGG" id="sutt:SUTMEG_10810"/>
<evidence type="ECO:0000256" key="5">
    <source>
        <dbReference type="ARBA" id="ARBA00022692"/>
    </source>
</evidence>
<name>A0A2Z6IB83_9BURK</name>
<feature type="signal peptide" evidence="11">
    <location>
        <begin position="1"/>
        <end position="22"/>
    </location>
</feature>
<dbReference type="InterPro" id="IPR023614">
    <property type="entry name" value="Porin_dom_sf"/>
</dbReference>
<keyword evidence="8" id="KW-0626">Porin</keyword>
<proteinExistence type="predicted"/>
<accession>A0A2Z6IB83</accession>
<protein>
    <submittedName>
        <fullName evidence="13">Porin</fullName>
    </submittedName>
</protein>
<evidence type="ECO:0000256" key="10">
    <source>
        <dbReference type="ARBA" id="ARBA00023237"/>
    </source>
</evidence>
<dbReference type="GO" id="GO:0046930">
    <property type="term" value="C:pore complex"/>
    <property type="evidence" value="ECO:0007669"/>
    <property type="project" value="UniProtKB-KW"/>
</dbReference>
<dbReference type="PANTHER" id="PTHR34501">
    <property type="entry name" value="PROTEIN YDDL-RELATED"/>
    <property type="match status" value="1"/>
</dbReference>
<dbReference type="InterPro" id="IPR033900">
    <property type="entry name" value="Gram_neg_porin_domain"/>
</dbReference>
<evidence type="ECO:0000313" key="14">
    <source>
        <dbReference type="Proteomes" id="UP000271003"/>
    </source>
</evidence>
<evidence type="ECO:0000256" key="6">
    <source>
        <dbReference type="ARBA" id="ARBA00022729"/>
    </source>
</evidence>
<dbReference type="Proteomes" id="UP000271003">
    <property type="component" value="Chromosome"/>
</dbReference>
<dbReference type="EMBL" id="AP018786">
    <property type="protein sequence ID" value="BBF23190.1"/>
    <property type="molecule type" value="Genomic_DNA"/>
</dbReference>
<feature type="domain" description="Porin" evidence="12">
    <location>
        <begin position="10"/>
        <end position="350"/>
    </location>
</feature>
<dbReference type="Pfam" id="PF13609">
    <property type="entry name" value="Porin_4"/>
    <property type="match status" value="1"/>
</dbReference>
<dbReference type="InterPro" id="IPR050298">
    <property type="entry name" value="Gram-neg_bact_OMP"/>
</dbReference>
<sequence>MQRNSKRLVALAFLAVAGTVSASEIEMYGLIDAALSYTHKDNGVDTSNAFTMKSGPNSQSRFGIRGNEKISDGLTVGFVLENGFDVDTGALGNGNRLFGREAQVNLSGTYGTLKLGRMGALMSGLGSTGIFGGTVSAFPSAKSTDVPNHKAVMGGVFSQHDNTITYVTPSFANTALHLQYSTGRNVVTNGSTDTSKRENTSDVDRYAAAGLVHTTKAFKWVALVDQLNYAKGGTGATPKNAYTVSLGGNYDFGTFRLHAAAQYFKDAKPTISPYNDTKGATSPDITYADGFGAILSTHIPFGQHAVKLGAGYMHAESAENSDIDMDRGILIAGYQYRFSKRTSFYATTGYGFDSYSKTGAEDANVASIESGLIHRF</sequence>
<feature type="chain" id="PRO_5016362023" evidence="11">
    <location>
        <begin position="23"/>
        <end position="376"/>
    </location>
</feature>
<keyword evidence="3" id="KW-0813">Transport</keyword>
<dbReference type="AlphaFoldDB" id="A0A2Z6IB83"/>
<dbReference type="RefSeq" id="WP_120176821.1">
    <property type="nucleotide sequence ID" value="NZ_AP018786.1"/>
</dbReference>
<gene>
    <name evidence="13" type="ORF">SUTMEG_10810</name>
</gene>